<comment type="catalytic activity">
    <reaction evidence="12">
        <text>ssDNA + n NTP = ssDNA/pppN(pN)n-1 hybrid + (n-1) diphosphate.</text>
        <dbReference type="EC" id="2.7.7.101"/>
    </reaction>
</comment>
<dbReference type="SUPFAM" id="SSF56731">
    <property type="entry name" value="DNA primase core"/>
    <property type="match status" value="1"/>
</dbReference>
<dbReference type="EMBL" id="CP013747">
    <property type="protein sequence ID" value="ALV40360.1"/>
    <property type="molecule type" value="Genomic_DNA"/>
</dbReference>
<reference evidence="15 16" key="1">
    <citation type="submission" date="2015-12" db="EMBL/GenBank/DDBJ databases">
        <authorList>
            <person name="Shamseldin A."/>
            <person name="Moawad H."/>
            <person name="Abd El-Rahim W.M."/>
            <person name="Sadowsky M.J."/>
        </authorList>
    </citation>
    <scope>NUCLEOTIDE SEQUENCE [LARGE SCALE GENOMIC DNA]</scope>
    <source>
        <strain evidence="15 16">Ar51</strain>
    </source>
</reference>
<dbReference type="Gene3D" id="3.40.1360.10">
    <property type="match status" value="1"/>
</dbReference>
<dbReference type="InterPro" id="IPR050219">
    <property type="entry name" value="DnaG_primase"/>
</dbReference>
<evidence type="ECO:0000256" key="3">
    <source>
        <dbReference type="ARBA" id="ARBA00022679"/>
    </source>
</evidence>
<keyword evidence="6 12" id="KW-0479">Metal-binding</keyword>
<dbReference type="InterPro" id="IPR013264">
    <property type="entry name" value="DNAG_N"/>
</dbReference>
<feature type="compositionally biased region" description="Low complexity" evidence="13">
    <location>
        <begin position="482"/>
        <end position="491"/>
    </location>
</feature>
<dbReference type="FunFam" id="3.90.580.10:FF:000001">
    <property type="entry name" value="DNA primase"/>
    <property type="match status" value="1"/>
</dbReference>
<dbReference type="RefSeq" id="WP_058929542.1">
    <property type="nucleotide sequence ID" value="NZ_CP013747.1"/>
</dbReference>
<evidence type="ECO:0000256" key="8">
    <source>
        <dbReference type="ARBA" id="ARBA00022833"/>
    </source>
</evidence>
<dbReference type="GO" id="GO:0000428">
    <property type="term" value="C:DNA-directed RNA polymerase complex"/>
    <property type="evidence" value="ECO:0007669"/>
    <property type="project" value="UniProtKB-KW"/>
</dbReference>
<evidence type="ECO:0000259" key="14">
    <source>
        <dbReference type="PROSITE" id="PS50880"/>
    </source>
</evidence>
<dbReference type="Proteomes" id="UP000065151">
    <property type="component" value="Chromosome"/>
</dbReference>
<dbReference type="InterPro" id="IPR036977">
    <property type="entry name" value="DNA_primase_Znf_CHC2"/>
</dbReference>
<feature type="zinc finger region" description="CHC2-type" evidence="12">
    <location>
        <begin position="41"/>
        <end position="65"/>
    </location>
</feature>
<keyword evidence="3 12" id="KW-0808">Transferase</keyword>
<dbReference type="EC" id="2.7.7.101" evidence="12"/>
<dbReference type="PANTHER" id="PTHR30313:SF2">
    <property type="entry name" value="DNA PRIMASE"/>
    <property type="match status" value="1"/>
</dbReference>
<evidence type="ECO:0000256" key="7">
    <source>
        <dbReference type="ARBA" id="ARBA00022771"/>
    </source>
</evidence>
<dbReference type="GO" id="GO:0005737">
    <property type="term" value="C:cytoplasm"/>
    <property type="evidence" value="ECO:0007669"/>
    <property type="project" value="TreeGrafter"/>
</dbReference>
<comment type="cofactor">
    <cofactor evidence="12">
        <name>Zn(2+)</name>
        <dbReference type="ChEBI" id="CHEBI:29105"/>
    </cofactor>
    <text evidence="12">Binds 1 zinc ion per monomer.</text>
</comment>
<keyword evidence="11 12" id="KW-0804">Transcription</keyword>
<dbReference type="SMART" id="SM00493">
    <property type="entry name" value="TOPRIM"/>
    <property type="match status" value="1"/>
</dbReference>
<keyword evidence="5 12" id="KW-0235">DNA replication</keyword>
<dbReference type="SUPFAM" id="SSF57783">
    <property type="entry name" value="Zinc beta-ribbon"/>
    <property type="match status" value="1"/>
</dbReference>
<dbReference type="PANTHER" id="PTHR30313">
    <property type="entry name" value="DNA PRIMASE"/>
    <property type="match status" value="1"/>
</dbReference>
<dbReference type="CDD" id="cd03364">
    <property type="entry name" value="TOPRIM_DnaG_primases"/>
    <property type="match status" value="1"/>
</dbReference>
<keyword evidence="7 12" id="KW-0863">Zinc-finger</keyword>
<dbReference type="Gene3D" id="3.90.980.10">
    <property type="entry name" value="DNA primase, catalytic core, N-terminal domain"/>
    <property type="match status" value="1"/>
</dbReference>
<dbReference type="STRING" id="121292.AU252_03585"/>
<sequence>MAGLIKREDIDEVRQRTDIKEVVDGYVTLKGAGLGTYKGLCPFHDERSPSFTVRPQVGRYHCFGCGEDGDVIAFVQKQDHTSFHEAVEKLAARIGYELRYEDGGTGPNREEVGKRQRLLDAHKIADEFFRAQLLTPGAAEGRNFLFGRGFDRAASEQFGVGYAPQGWDALLKHLRGRGFTDQELKLTGMFSEGNRGIYDRFRGRLIWPIRDIAGDTIGFGARKLYEDDQGPKYLNTPETTLYKKSQVLYGIDLAKRSIAKDRQLVVVEGYTDVMACHLAGIPTAVATCGTAFGTEHIKIARRLLSDDGSGGEVIFTFDGDAAGQKAALRAFEEDQRFTAQTYVAVEPTGADPCDLRQSRGDAAVRDLIATRRPLFEFAIKATLRRHNLDTVEGRVAALRESAPVVAQIRDAAIRPEYARELAGWLGISVEDVSRAVGVAMKRAAPGGPAAPGTLAGAPGQMASAQSGAVQAGSAQAGGPGVAAGPTSGAVPSYQRPDPRDPVASMERQALEVALQESALLGGGIWERFAAARFVTPAFQAVHDAMRASGPGLIGEPLRWVEQVMHEVPEPLRPLVSELSVVPLPASTAEAVQKYCKDILSRLFELQITRVKADKMGQLQRLDPAANPEDFQRLNRELMMLEMERRALRSDA</sequence>
<gene>
    <name evidence="12" type="primary">dnaG</name>
    <name evidence="15" type="ORF">AU252_03585</name>
</gene>
<dbReference type="FunFam" id="3.90.980.10:FF:000001">
    <property type="entry name" value="DNA primase"/>
    <property type="match status" value="1"/>
</dbReference>
<evidence type="ECO:0000256" key="11">
    <source>
        <dbReference type="ARBA" id="ARBA00023163"/>
    </source>
</evidence>
<evidence type="ECO:0000313" key="16">
    <source>
        <dbReference type="Proteomes" id="UP000065151"/>
    </source>
</evidence>
<evidence type="ECO:0000256" key="1">
    <source>
        <dbReference type="ARBA" id="ARBA00022478"/>
    </source>
</evidence>
<evidence type="ECO:0000256" key="4">
    <source>
        <dbReference type="ARBA" id="ARBA00022695"/>
    </source>
</evidence>
<dbReference type="Pfam" id="PF08275">
    <property type="entry name" value="DNAG_N"/>
    <property type="match status" value="1"/>
</dbReference>
<organism evidence="15">
    <name type="scientific">Pseudarthrobacter sulfonivorans</name>
    <dbReference type="NCBI Taxonomy" id="121292"/>
    <lineage>
        <taxon>Bacteria</taxon>
        <taxon>Bacillati</taxon>
        <taxon>Actinomycetota</taxon>
        <taxon>Actinomycetes</taxon>
        <taxon>Micrococcales</taxon>
        <taxon>Micrococcaceae</taxon>
        <taxon>Pseudarthrobacter</taxon>
    </lineage>
</organism>
<proteinExistence type="inferred from homology"/>
<dbReference type="InterPro" id="IPR034151">
    <property type="entry name" value="TOPRIM_DnaG_bac"/>
</dbReference>
<dbReference type="InterPro" id="IPR002694">
    <property type="entry name" value="Znf_CHC2"/>
</dbReference>
<dbReference type="GO" id="GO:0006269">
    <property type="term" value="P:DNA replication, synthesis of primer"/>
    <property type="evidence" value="ECO:0007669"/>
    <property type="project" value="UniProtKB-UniRule"/>
</dbReference>
<evidence type="ECO:0000313" key="15">
    <source>
        <dbReference type="EMBL" id="ALV40360.1"/>
    </source>
</evidence>
<dbReference type="GO" id="GO:0008270">
    <property type="term" value="F:zinc ion binding"/>
    <property type="evidence" value="ECO:0007669"/>
    <property type="project" value="UniProtKB-UniRule"/>
</dbReference>
<evidence type="ECO:0000256" key="12">
    <source>
        <dbReference type="HAMAP-Rule" id="MF_00974"/>
    </source>
</evidence>
<dbReference type="KEGG" id="psul:AU252_03585"/>
<keyword evidence="4 12" id="KW-0548">Nucleotidyltransferase</keyword>
<evidence type="ECO:0000256" key="9">
    <source>
        <dbReference type="ARBA" id="ARBA00022842"/>
    </source>
</evidence>
<comment type="function">
    <text evidence="12">RNA polymerase that catalyzes the synthesis of short RNA molecules used as primers for DNA polymerase during DNA replication.</text>
</comment>
<dbReference type="GO" id="GO:0003899">
    <property type="term" value="F:DNA-directed RNA polymerase activity"/>
    <property type="evidence" value="ECO:0007669"/>
    <property type="project" value="UniProtKB-UniRule"/>
</dbReference>
<feature type="domain" description="Toprim" evidence="14">
    <location>
        <begin position="262"/>
        <end position="347"/>
    </location>
</feature>
<keyword evidence="1 12" id="KW-0240">DNA-directed RNA polymerase</keyword>
<evidence type="ECO:0000256" key="10">
    <source>
        <dbReference type="ARBA" id="ARBA00023125"/>
    </source>
</evidence>
<evidence type="ECO:0000256" key="6">
    <source>
        <dbReference type="ARBA" id="ARBA00022723"/>
    </source>
</evidence>
<protein>
    <recommendedName>
        <fullName evidence="12">DNA primase</fullName>
        <ecNumber evidence="12">2.7.7.101</ecNumber>
    </recommendedName>
</protein>
<dbReference type="InterPro" id="IPR030846">
    <property type="entry name" value="DnaG_bac"/>
</dbReference>
<dbReference type="AlphaFoldDB" id="A0A0U3PDN4"/>
<dbReference type="NCBIfam" id="TIGR01391">
    <property type="entry name" value="dnaG"/>
    <property type="match status" value="1"/>
</dbReference>
<dbReference type="Gene3D" id="3.90.580.10">
    <property type="entry name" value="Zinc finger, CHC2-type domain"/>
    <property type="match status" value="1"/>
</dbReference>
<dbReference type="Pfam" id="PF10410">
    <property type="entry name" value="DnaB_bind"/>
    <property type="match status" value="1"/>
</dbReference>
<keyword evidence="8 12" id="KW-0862">Zinc</keyword>
<dbReference type="InterPro" id="IPR006295">
    <property type="entry name" value="DNA_primase_DnaG"/>
</dbReference>
<dbReference type="GO" id="GO:0003677">
    <property type="term" value="F:DNA binding"/>
    <property type="evidence" value="ECO:0007669"/>
    <property type="project" value="UniProtKB-KW"/>
</dbReference>
<dbReference type="PROSITE" id="PS50880">
    <property type="entry name" value="TOPRIM"/>
    <property type="match status" value="1"/>
</dbReference>
<dbReference type="InterPro" id="IPR019475">
    <property type="entry name" value="DNA_primase_DnaB-bd"/>
</dbReference>
<comment type="domain">
    <text evidence="12">Contains an N-terminal zinc-binding domain, a central core domain that contains the primase activity, and a C-terminal DnaB-binding domain.</text>
</comment>
<evidence type="ECO:0000256" key="13">
    <source>
        <dbReference type="SAM" id="MobiDB-lite"/>
    </source>
</evidence>
<accession>A0A0U3PDN4</accession>
<comment type="similarity">
    <text evidence="12">Belongs to the DnaG primase family.</text>
</comment>
<evidence type="ECO:0000256" key="5">
    <source>
        <dbReference type="ARBA" id="ARBA00022705"/>
    </source>
</evidence>
<comment type="subunit">
    <text evidence="12">Monomer. Interacts with DnaB.</text>
</comment>
<dbReference type="InterPro" id="IPR037068">
    <property type="entry name" value="DNA_primase_core_N_sf"/>
</dbReference>
<dbReference type="Pfam" id="PF13662">
    <property type="entry name" value="Toprim_4"/>
    <property type="match status" value="1"/>
</dbReference>
<feature type="region of interest" description="Disordered" evidence="13">
    <location>
        <begin position="466"/>
        <end position="501"/>
    </location>
</feature>
<dbReference type="InterPro" id="IPR006171">
    <property type="entry name" value="TOPRIM_dom"/>
</dbReference>
<keyword evidence="10 12" id="KW-0238">DNA-binding</keyword>
<dbReference type="HAMAP" id="MF_00974">
    <property type="entry name" value="DNA_primase_DnaG"/>
    <property type="match status" value="1"/>
</dbReference>
<evidence type="ECO:0000256" key="2">
    <source>
        <dbReference type="ARBA" id="ARBA00022515"/>
    </source>
</evidence>
<name>A0A0U3PDN4_9MICC</name>
<keyword evidence="9" id="KW-0460">Magnesium</keyword>
<dbReference type="GO" id="GO:1990077">
    <property type="term" value="C:primosome complex"/>
    <property type="evidence" value="ECO:0007669"/>
    <property type="project" value="UniProtKB-KW"/>
</dbReference>
<keyword evidence="2 12" id="KW-0639">Primosome</keyword>
<dbReference type="SMART" id="SM00400">
    <property type="entry name" value="ZnF_CHCC"/>
    <property type="match status" value="1"/>
</dbReference>
<dbReference type="Pfam" id="PF01807">
    <property type="entry name" value="Zn_ribbon_DnaG"/>
    <property type="match status" value="1"/>
</dbReference>